<evidence type="ECO:0000259" key="2">
    <source>
        <dbReference type="Pfam" id="PF05199"/>
    </source>
</evidence>
<keyword evidence="3" id="KW-1185">Reference proteome</keyword>
<name>A0A1S4ELW5_DIACI</name>
<dbReference type="Gene3D" id="3.50.50.60">
    <property type="entry name" value="FAD/NAD(P)-binding domain"/>
    <property type="match status" value="1"/>
</dbReference>
<dbReference type="PANTHER" id="PTHR11552:SF154">
    <property type="entry name" value="FI04917P"/>
    <property type="match status" value="1"/>
</dbReference>
<dbReference type="RefSeq" id="XP_017303159.1">
    <property type="nucleotide sequence ID" value="XM_017447670.2"/>
</dbReference>
<dbReference type="Pfam" id="PF05199">
    <property type="entry name" value="GMC_oxred_C"/>
    <property type="match status" value="1"/>
</dbReference>
<dbReference type="InterPro" id="IPR036188">
    <property type="entry name" value="FAD/NAD-bd_sf"/>
</dbReference>
<accession>A0A1S4ELW5</accession>
<evidence type="ECO:0000313" key="4">
    <source>
        <dbReference type="RefSeq" id="XP_017303159.1"/>
    </source>
</evidence>
<evidence type="ECO:0000256" key="1">
    <source>
        <dbReference type="ARBA" id="ARBA00010790"/>
    </source>
</evidence>
<dbReference type="Gene3D" id="3.30.560.10">
    <property type="entry name" value="Glucose Oxidase, domain 3"/>
    <property type="match status" value="1"/>
</dbReference>
<sequence>LADSLDVPDIQFHHDPMSVRDWITNPVNASSTNMSPFAYYDGITVRPILLKPKSRGYIQLNATDPLWGPPLIFPKFFTKKPDLDVFVAGMKLGASIVQTEAMQKIHARLVDVSPPQCVFYKFGTWDYWACIAMQFTGTIYHPVGTCKMGPKDDPGSVVDARLRVHGVENLRVVDASIMPKIVRGNTNAPTIMIAEKAADMIKEDWILDR</sequence>
<dbReference type="InterPro" id="IPR012132">
    <property type="entry name" value="GMC_OxRdtase"/>
</dbReference>
<dbReference type="GeneID" id="108253532"/>
<dbReference type="SUPFAM" id="SSF54373">
    <property type="entry name" value="FAD-linked reductases, C-terminal domain"/>
    <property type="match status" value="1"/>
</dbReference>
<protein>
    <submittedName>
        <fullName evidence="4">Glucose dehydrogenase [FAD, quinone]-like</fullName>
    </submittedName>
</protein>
<feature type="domain" description="Glucose-methanol-choline oxidoreductase C-terminal" evidence="2">
    <location>
        <begin position="52"/>
        <end position="194"/>
    </location>
</feature>
<dbReference type="GO" id="GO:0050660">
    <property type="term" value="F:flavin adenine dinucleotide binding"/>
    <property type="evidence" value="ECO:0007669"/>
    <property type="project" value="InterPro"/>
</dbReference>
<dbReference type="STRING" id="121845.A0A1S4ELW5"/>
<organism evidence="3 4">
    <name type="scientific">Diaphorina citri</name>
    <name type="common">Asian citrus psyllid</name>
    <dbReference type="NCBI Taxonomy" id="121845"/>
    <lineage>
        <taxon>Eukaryota</taxon>
        <taxon>Metazoa</taxon>
        <taxon>Ecdysozoa</taxon>
        <taxon>Arthropoda</taxon>
        <taxon>Hexapoda</taxon>
        <taxon>Insecta</taxon>
        <taxon>Pterygota</taxon>
        <taxon>Neoptera</taxon>
        <taxon>Paraneoptera</taxon>
        <taxon>Hemiptera</taxon>
        <taxon>Sternorrhyncha</taxon>
        <taxon>Psylloidea</taxon>
        <taxon>Psyllidae</taxon>
        <taxon>Diaphorininae</taxon>
        <taxon>Diaphorina</taxon>
    </lineage>
</organism>
<reference evidence="4" key="1">
    <citation type="submission" date="2025-08" db="UniProtKB">
        <authorList>
            <consortium name="RefSeq"/>
        </authorList>
    </citation>
    <scope>IDENTIFICATION</scope>
</reference>
<dbReference type="SUPFAM" id="SSF51905">
    <property type="entry name" value="FAD/NAD(P)-binding domain"/>
    <property type="match status" value="1"/>
</dbReference>
<gene>
    <name evidence="4" type="primary">LOC108253532</name>
</gene>
<comment type="similarity">
    <text evidence="1">Belongs to the GMC oxidoreductase family.</text>
</comment>
<dbReference type="AlphaFoldDB" id="A0A1S4ELW5"/>
<evidence type="ECO:0000313" key="3">
    <source>
        <dbReference type="Proteomes" id="UP000079169"/>
    </source>
</evidence>
<dbReference type="InterPro" id="IPR007867">
    <property type="entry name" value="GMC_OxRtase_C"/>
</dbReference>
<dbReference type="PANTHER" id="PTHR11552">
    <property type="entry name" value="GLUCOSE-METHANOL-CHOLINE GMC OXIDOREDUCTASE"/>
    <property type="match status" value="1"/>
</dbReference>
<dbReference type="PaxDb" id="121845-A0A1S4ELW5"/>
<dbReference type="KEGG" id="dci:108253532"/>
<dbReference type="GO" id="GO:0016614">
    <property type="term" value="F:oxidoreductase activity, acting on CH-OH group of donors"/>
    <property type="evidence" value="ECO:0007669"/>
    <property type="project" value="InterPro"/>
</dbReference>
<feature type="non-terminal residue" evidence="4">
    <location>
        <position position="1"/>
    </location>
</feature>
<proteinExistence type="inferred from homology"/>
<dbReference type="OMA" id="CEHYERF"/>
<dbReference type="Proteomes" id="UP000079169">
    <property type="component" value="Unplaced"/>
</dbReference>